<accession>A0A139A803</accession>
<dbReference type="STRING" id="1344416.A0A139A803"/>
<dbReference type="FunFam" id="1.10.472.10:FF:000010">
    <property type="entry name" value="G1/S-specific cyclin Cln1"/>
    <property type="match status" value="1"/>
</dbReference>
<evidence type="ECO:0000313" key="8">
    <source>
        <dbReference type="Proteomes" id="UP000070544"/>
    </source>
</evidence>
<keyword evidence="2" id="KW-0132">Cell division</keyword>
<dbReference type="GO" id="GO:0019887">
    <property type="term" value="F:protein kinase regulator activity"/>
    <property type="evidence" value="ECO:0007669"/>
    <property type="project" value="UniProtKB-ARBA"/>
</dbReference>
<keyword evidence="4" id="KW-0131">Cell cycle</keyword>
<dbReference type="Pfam" id="PF00134">
    <property type="entry name" value="Cyclin_N"/>
    <property type="match status" value="1"/>
</dbReference>
<evidence type="ECO:0000259" key="6">
    <source>
        <dbReference type="SMART" id="SM00385"/>
    </source>
</evidence>
<dbReference type="InterPro" id="IPR039361">
    <property type="entry name" value="Cyclin"/>
</dbReference>
<sequence length="316" mass="35448">MAHNWSILPTPSPLECRAEIEWQRDSKEYGPGARLSVKHDGFAEYLDTFTQWTAAEEEATLPLSDYLDYQLEITGEMRRSLVEWLRDIKDAFNLSASTLALGVNICDRYLSRRSIPKRDYQLLGITSLFVASKYIELPRGTLTVANVMQLCCKQYCPWDLQEMERRLLDVIGFDLSWKSPGDVLDILTGQPGSDDTSPRHRHYGPVLLIPEPPISVPKDVVELAHSVIETSLAHSRFLGLRSATVAVSAMIAADKMLIIEGKAPSTCLTQLILQKLASLFPIEPRVLTVADHLLVCHHRAQGRNRGEPVTPPPDKH</sequence>
<keyword evidence="8" id="KW-1185">Reference proteome</keyword>
<proteinExistence type="inferred from homology"/>
<dbReference type="AlphaFoldDB" id="A0A139A803"/>
<dbReference type="PANTHER" id="PTHR10177">
    <property type="entry name" value="CYCLINS"/>
    <property type="match status" value="1"/>
</dbReference>
<dbReference type="SUPFAM" id="SSF47954">
    <property type="entry name" value="Cyclin-like"/>
    <property type="match status" value="1"/>
</dbReference>
<dbReference type="GO" id="GO:0051301">
    <property type="term" value="P:cell division"/>
    <property type="evidence" value="ECO:0007669"/>
    <property type="project" value="UniProtKB-KW"/>
</dbReference>
<reference evidence="7 8" key="1">
    <citation type="journal article" date="2015" name="Genome Biol. Evol.">
        <title>Phylogenomic analyses indicate that early fungi evolved digesting cell walls of algal ancestors of land plants.</title>
        <authorList>
            <person name="Chang Y."/>
            <person name="Wang S."/>
            <person name="Sekimoto S."/>
            <person name="Aerts A.L."/>
            <person name="Choi C."/>
            <person name="Clum A."/>
            <person name="LaButti K.M."/>
            <person name="Lindquist E.A."/>
            <person name="Yee Ngan C."/>
            <person name="Ohm R.A."/>
            <person name="Salamov A.A."/>
            <person name="Grigoriev I.V."/>
            <person name="Spatafora J.W."/>
            <person name="Berbee M.L."/>
        </authorList>
    </citation>
    <scope>NUCLEOTIDE SEQUENCE [LARGE SCALE GENOMIC DNA]</scope>
    <source>
        <strain evidence="7 8">JEL478</strain>
    </source>
</reference>
<comment type="similarity">
    <text evidence="1 5">Belongs to the cyclin family.</text>
</comment>
<dbReference type="InterPro" id="IPR036915">
    <property type="entry name" value="Cyclin-like_sf"/>
</dbReference>
<evidence type="ECO:0000313" key="7">
    <source>
        <dbReference type="EMBL" id="KXS12941.1"/>
    </source>
</evidence>
<gene>
    <name evidence="7" type="ORF">M427DRAFT_71699</name>
</gene>
<evidence type="ECO:0000256" key="4">
    <source>
        <dbReference type="ARBA" id="ARBA00023306"/>
    </source>
</evidence>
<name>A0A139A803_GONPJ</name>
<organism evidence="7 8">
    <name type="scientific">Gonapodya prolifera (strain JEL478)</name>
    <name type="common">Monoblepharis prolifera</name>
    <dbReference type="NCBI Taxonomy" id="1344416"/>
    <lineage>
        <taxon>Eukaryota</taxon>
        <taxon>Fungi</taxon>
        <taxon>Fungi incertae sedis</taxon>
        <taxon>Chytridiomycota</taxon>
        <taxon>Chytridiomycota incertae sedis</taxon>
        <taxon>Monoblepharidomycetes</taxon>
        <taxon>Monoblepharidales</taxon>
        <taxon>Gonapodyaceae</taxon>
        <taxon>Gonapodya</taxon>
    </lineage>
</organism>
<evidence type="ECO:0000256" key="2">
    <source>
        <dbReference type="ARBA" id="ARBA00022618"/>
    </source>
</evidence>
<dbReference type="EMBL" id="KQ965783">
    <property type="protein sequence ID" value="KXS12941.1"/>
    <property type="molecule type" value="Genomic_DNA"/>
</dbReference>
<protein>
    <submittedName>
        <fullName evidence="7">Cyclin-like protein</fullName>
    </submittedName>
</protein>
<feature type="domain" description="Cyclin-like" evidence="6">
    <location>
        <begin position="83"/>
        <end position="169"/>
    </location>
</feature>
<dbReference type="Proteomes" id="UP000070544">
    <property type="component" value="Unassembled WGS sequence"/>
</dbReference>
<dbReference type="InterPro" id="IPR013763">
    <property type="entry name" value="Cyclin-like_dom"/>
</dbReference>
<dbReference type="GO" id="GO:0051726">
    <property type="term" value="P:regulation of cell cycle"/>
    <property type="evidence" value="ECO:0007669"/>
    <property type="project" value="UniProtKB-ARBA"/>
</dbReference>
<dbReference type="OrthoDB" id="5590282at2759"/>
<dbReference type="InterPro" id="IPR006671">
    <property type="entry name" value="Cyclin_N"/>
</dbReference>
<evidence type="ECO:0000256" key="5">
    <source>
        <dbReference type="RuleBase" id="RU000383"/>
    </source>
</evidence>
<dbReference type="SMART" id="SM00385">
    <property type="entry name" value="CYCLIN"/>
    <property type="match status" value="1"/>
</dbReference>
<keyword evidence="3 5" id="KW-0195">Cyclin</keyword>
<evidence type="ECO:0000256" key="1">
    <source>
        <dbReference type="ARBA" id="ARBA00008742"/>
    </source>
</evidence>
<dbReference type="Gene3D" id="1.10.472.10">
    <property type="entry name" value="Cyclin-like"/>
    <property type="match status" value="2"/>
</dbReference>
<evidence type="ECO:0000256" key="3">
    <source>
        <dbReference type="ARBA" id="ARBA00023127"/>
    </source>
</evidence>